<dbReference type="EMBL" id="BAAATE010000013">
    <property type="protein sequence ID" value="GAA2669924.1"/>
    <property type="molecule type" value="Genomic_DNA"/>
</dbReference>
<dbReference type="RefSeq" id="WP_346149636.1">
    <property type="nucleotide sequence ID" value="NZ_BAAATE010000013.1"/>
</dbReference>
<reference evidence="2 3" key="1">
    <citation type="journal article" date="2019" name="Int. J. Syst. Evol. Microbiol.">
        <title>The Global Catalogue of Microorganisms (GCM) 10K type strain sequencing project: providing services to taxonomists for standard genome sequencing and annotation.</title>
        <authorList>
            <consortium name="The Broad Institute Genomics Platform"/>
            <consortium name="The Broad Institute Genome Sequencing Center for Infectious Disease"/>
            <person name="Wu L."/>
            <person name="Ma J."/>
        </authorList>
    </citation>
    <scope>NUCLEOTIDE SEQUENCE [LARGE SCALE GENOMIC DNA]</scope>
    <source>
        <strain evidence="2 3">JCM 6835</strain>
    </source>
</reference>
<gene>
    <name evidence="2" type="ORF">GCM10010412_048630</name>
</gene>
<feature type="compositionally biased region" description="Polar residues" evidence="1">
    <location>
        <begin position="258"/>
        <end position="281"/>
    </location>
</feature>
<evidence type="ECO:0008006" key="4">
    <source>
        <dbReference type="Google" id="ProtNLM"/>
    </source>
</evidence>
<dbReference type="Pfam" id="PF13830">
    <property type="entry name" value="DUF4192"/>
    <property type="match status" value="1"/>
</dbReference>
<dbReference type="Proteomes" id="UP001501666">
    <property type="component" value="Unassembled WGS sequence"/>
</dbReference>
<accession>A0ABN3S7E0</accession>
<organism evidence="2 3">
    <name type="scientific">Nonomuraea recticatena</name>
    <dbReference type="NCBI Taxonomy" id="46178"/>
    <lineage>
        <taxon>Bacteria</taxon>
        <taxon>Bacillati</taxon>
        <taxon>Actinomycetota</taxon>
        <taxon>Actinomycetes</taxon>
        <taxon>Streptosporangiales</taxon>
        <taxon>Streptosporangiaceae</taxon>
        <taxon>Nonomuraea</taxon>
    </lineage>
</organism>
<evidence type="ECO:0000313" key="2">
    <source>
        <dbReference type="EMBL" id="GAA2669924.1"/>
    </source>
</evidence>
<feature type="region of interest" description="Disordered" evidence="1">
    <location>
        <begin position="258"/>
        <end position="292"/>
    </location>
</feature>
<sequence>MIEFPAPASPSESFPVVIGDTIDAIALVPHMLDRSPDDSLVVMALTGQRVEGLIRYELPDTSESIPDLAAHCVRTLRERAAREVILIGYGTGWPVTPVVDGVHTALEAAHVKVRDAVRRHDGRFWSYTRPEAWPFEGHPLSESECALRAAAVVCQLPAANGPDPEDVRQATTRAWSRAHSMLTTVDDRYWLREGRSQVTQCLELLQRGLPIDADRLAWLGVLLTSHAVRDLAGVVAARYGQDLAALLWMESSADCSRTTSPGPCSTLPSRPPWQTRSSSRGQPPIRRWRSTRTAPAHAHCCVCSTSAPGRSRYAKLSIPPPARASCARPSPAHPADRLETRPHRRLHRRRAAPVRSRPRRLGRRCRSRPDRRRHLGRDRRSSGC</sequence>
<name>A0ABN3S7E0_9ACTN</name>
<dbReference type="InterPro" id="IPR025447">
    <property type="entry name" value="DUF4192"/>
</dbReference>
<keyword evidence="3" id="KW-1185">Reference proteome</keyword>
<evidence type="ECO:0000313" key="3">
    <source>
        <dbReference type="Proteomes" id="UP001501666"/>
    </source>
</evidence>
<proteinExistence type="predicted"/>
<comment type="caution">
    <text evidence="2">The sequence shown here is derived from an EMBL/GenBank/DDBJ whole genome shotgun (WGS) entry which is preliminary data.</text>
</comment>
<protein>
    <recommendedName>
        <fullName evidence="4">DUF4192 family protein</fullName>
    </recommendedName>
</protein>
<feature type="compositionally biased region" description="Basic residues" evidence="1">
    <location>
        <begin position="342"/>
        <end position="377"/>
    </location>
</feature>
<feature type="region of interest" description="Disordered" evidence="1">
    <location>
        <begin position="314"/>
        <end position="384"/>
    </location>
</feature>
<evidence type="ECO:0000256" key="1">
    <source>
        <dbReference type="SAM" id="MobiDB-lite"/>
    </source>
</evidence>